<dbReference type="CDD" id="cd06133">
    <property type="entry name" value="ERI-1_3'hExo_like"/>
    <property type="match status" value="1"/>
</dbReference>
<dbReference type="PANTHER" id="PTHR23044">
    <property type="entry name" value="3'-5' EXONUCLEASE ERI1-RELATED"/>
    <property type="match status" value="1"/>
</dbReference>
<evidence type="ECO:0000256" key="3">
    <source>
        <dbReference type="ARBA" id="ARBA00022839"/>
    </source>
</evidence>
<keyword evidence="3" id="KW-0269">Exonuclease</keyword>
<dbReference type="InterPro" id="IPR013520">
    <property type="entry name" value="Ribonucl_H"/>
</dbReference>
<dbReference type="GO" id="GO:0003676">
    <property type="term" value="F:nucleic acid binding"/>
    <property type="evidence" value="ECO:0007669"/>
    <property type="project" value="InterPro"/>
</dbReference>
<proteinExistence type="predicted"/>
<evidence type="ECO:0000256" key="1">
    <source>
        <dbReference type="ARBA" id="ARBA00022722"/>
    </source>
</evidence>
<dbReference type="SMART" id="SM00479">
    <property type="entry name" value="EXOIII"/>
    <property type="match status" value="1"/>
</dbReference>
<reference evidence="6" key="1">
    <citation type="submission" date="2022-11" db="UniProtKB">
        <authorList>
            <consortium name="WormBaseParasite"/>
        </authorList>
    </citation>
    <scope>IDENTIFICATION</scope>
</reference>
<keyword evidence="2" id="KW-0378">Hydrolase</keyword>
<dbReference type="InterPro" id="IPR047201">
    <property type="entry name" value="ERI-1_3'hExo-like"/>
</dbReference>
<dbReference type="WBParaSite" id="PSAMB.scaffold6501size9359.g28609.t1">
    <property type="protein sequence ID" value="PSAMB.scaffold6501size9359.g28609.t1"/>
    <property type="gene ID" value="PSAMB.scaffold6501size9359.g28609"/>
</dbReference>
<keyword evidence="5" id="KW-1185">Reference proteome</keyword>
<dbReference type="AlphaFoldDB" id="A0A914X5L0"/>
<evidence type="ECO:0000256" key="2">
    <source>
        <dbReference type="ARBA" id="ARBA00022801"/>
    </source>
</evidence>
<accession>A0A914X5L0</accession>
<dbReference type="Proteomes" id="UP000887566">
    <property type="component" value="Unplaced"/>
</dbReference>
<dbReference type="SUPFAM" id="SSF53098">
    <property type="entry name" value="Ribonuclease H-like"/>
    <property type="match status" value="1"/>
</dbReference>
<evidence type="ECO:0000313" key="6">
    <source>
        <dbReference type="WBParaSite" id="PSAMB.scaffold6501size9359.g28609.t1"/>
    </source>
</evidence>
<organism evidence="5 6">
    <name type="scientific">Plectus sambesii</name>
    <dbReference type="NCBI Taxonomy" id="2011161"/>
    <lineage>
        <taxon>Eukaryota</taxon>
        <taxon>Metazoa</taxon>
        <taxon>Ecdysozoa</taxon>
        <taxon>Nematoda</taxon>
        <taxon>Chromadorea</taxon>
        <taxon>Plectida</taxon>
        <taxon>Plectina</taxon>
        <taxon>Plectoidea</taxon>
        <taxon>Plectidae</taxon>
        <taxon>Plectus</taxon>
    </lineage>
</organism>
<dbReference type="Gene3D" id="3.30.420.10">
    <property type="entry name" value="Ribonuclease H-like superfamily/Ribonuclease H"/>
    <property type="match status" value="1"/>
</dbReference>
<protein>
    <submittedName>
        <fullName evidence="6">Exonuclease domain-containing protein</fullName>
    </submittedName>
</protein>
<dbReference type="InterPro" id="IPR051274">
    <property type="entry name" value="3-5_Exoribonuclease"/>
</dbReference>
<sequence length="235" mass="26006">MSSSSSSSSPLSKSNASACATSTSNGFVPQNYDYFLVLDFEATCDSGTQPSPQEIIEFPCLKVSAKTFEVESKFHHYVRPTAHPILSEFCTDLTGIIQEMVDGQADLPETLRLFHEWLIEENLLGRADSADSNNATHSFLFVTCGDWDLKSMLPRQAAYLNLTIPPHLKKWMNIKKAYNKAMGNFPRGMMVMLSALDIAHQGRHHSGIDDCANIASILKKLAEMGVHFKQTGSVE</sequence>
<dbReference type="InterPro" id="IPR012337">
    <property type="entry name" value="RNaseH-like_sf"/>
</dbReference>
<evidence type="ECO:0000259" key="4">
    <source>
        <dbReference type="SMART" id="SM00479"/>
    </source>
</evidence>
<evidence type="ECO:0000313" key="5">
    <source>
        <dbReference type="Proteomes" id="UP000887566"/>
    </source>
</evidence>
<name>A0A914X5L0_9BILA</name>
<dbReference type="InterPro" id="IPR036397">
    <property type="entry name" value="RNaseH_sf"/>
</dbReference>
<dbReference type="GO" id="GO:0000175">
    <property type="term" value="F:3'-5'-RNA exonuclease activity"/>
    <property type="evidence" value="ECO:0007669"/>
    <property type="project" value="InterPro"/>
</dbReference>
<keyword evidence="1" id="KW-0540">Nuclease</keyword>
<dbReference type="Pfam" id="PF00929">
    <property type="entry name" value="RNase_T"/>
    <property type="match status" value="1"/>
</dbReference>
<dbReference type="PANTHER" id="PTHR23044:SF61">
    <property type="entry name" value="3'-5' EXORIBONUCLEASE 1-RELATED"/>
    <property type="match status" value="1"/>
</dbReference>
<feature type="domain" description="Exonuclease" evidence="4">
    <location>
        <begin position="34"/>
        <end position="227"/>
    </location>
</feature>